<feature type="region of interest" description="Disordered" evidence="1">
    <location>
        <begin position="55"/>
        <end position="78"/>
    </location>
</feature>
<dbReference type="EMBL" id="AY880424">
    <property type="protein sequence ID" value="AAW79039.1"/>
    <property type="molecule type" value="mRNA"/>
</dbReference>
<dbReference type="AlphaFoldDB" id="Q5EHV8"/>
<name>Q5EHV8_GEKJA</name>
<dbReference type="GO" id="GO:0030145">
    <property type="term" value="F:manganese ion binding"/>
    <property type="evidence" value="ECO:0007669"/>
    <property type="project" value="TreeGrafter"/>
</dbReference>
<dbReference type="Gene3D" id="3.40.800.10">
    <property type="entry name" value="Ureohydrolase domain"/>
    <property type="match status" value="1"/>
</dbReference>
<evidence type="ECO:0000256" key="1">
    <source>
        <dbReference type="SAM" id="MobiDB-lite"/>
    </source>
</evidence>
<protein>
    <submittedName>
        <fullName evidence="2">GekBS193P</fullName>
    </submittedName>
</protein>
<evidence type="ECO:0000313" key="2">
    <source>
        <dbReference type="EMBL" id="AAW79039.1"/>
    </source>
</evidence>
<dbReference type="GO" id="GO:0005739">
    <property type="term" value="C:mitochondrion"/>
    <property type="evidence" value="ECO:0007669"/>
    <property type="project" value="TreeGrafter"/>
</dbReference>
<proteinExistence type="evidence at transcript level"/>
<accession>Q5EHV8</accession>
<organism evidence="2">
    <name type="scientific">Gekko japonicus</name>
    <name type="common">Schlegel's Japanese gecko</name>
    <dbReference type="NCBI Taxonomy" id="146911"/>
    <lineage>
        <taxon>Eukaryota</taxon>
        <taxon>Metazoa</taxon>
        <taxon>Chordata</taxon>
        <taxon>Craniata</taxon>
        <taxon>Vertebrata</taxon>
        <taxon>Euteleostomi</taxon>
        <taxon>Lepidosauria</taxon>
        <taxon>Squamata</taxon>
        <taxon>Bifurcata</taxon>
        <taxon>Gekkota</taxon>
        <taxon>Gekkonidae</taxon>
        <taxon>Gekkoninae</taxon>
        <taxon>Gekko</taxon>
    </lineage>
</organism>
<dbReference type="InterPro" id="IPR006035">
    <property type="entry name" value="Ureohydrolase"/>
</dbReference>
<dbReference type="PANTHER" id="PTHR43782">
    <property type="entry name" value="ARGINASE"/>
    <property type="match status" value="1"/>
</dbReference>
<dbReference type="PANTHER" id="PTHR43782:SF4">
    <property type="entry name" value="ARGINASE-2, MITOCHONDRIAL"/>
    <property type="match status" value="1"/>
</dbReference>
<dbReference type="InterPro" id="IPR023696">
    <property type="entry name" value="Ureohydrolase_dom_sf"/>
</dbReference>
<dbReference type="GO" id="GO:0004053">
    <property type="term" value="F:arginase activity"/>
    <property type="evidence" value="ECO:0007669"/>
    <property type="project" value="TreeGrafter"/>
</dbReference>
<reference evidence="2" key="1">
    <citation type="submission" date="2005-01" db="EMBL/GenBank/DDBJ databases">
        <title>Analysis of expressed sequence tags and cloning of full length cDNA from brain and spinal cord cDNA library in Gecko.</title>
        <authorList>
            <person name="Gu X."/>
            <person name="Ding F."/>
            <person name="Liu M."/>
            <person name="Liu Y."/>
            <person name="Tang X."/>
            <person name="Guan X."/>
        </authorList>
    </citation>
    <scope>NUCLEOTIDE SEQUENCE</scope>
    <source>
        <tissue evidence="2">Brain</tissue>
    </source>
</reference>
<sequence>MYITEEIHNTGLLSALDLVEVNPRLAASEEEAKATASLAVDVIASSFGQTREGGHIVYDHLPTPSSPEESDSEERVRI</sequence>
<dbReference type="SUPFAM" id="SSF52768">
    <property type="entry name" value="Arginase/deacetylase"/>
    <property type="match status" value="1"/>
</dbReference>